<feature type="chain" id="PRO_5043382452" description="Transmembrane protein" evidence="2">
    <location>
        <begin position="19"/>
        <end position="664"/>
    </location>
</feature>
<evidence type="ECO:0000313" key="6">
    <source>
        <dbReference type="Proteomes" id="UP001497497"/>
    </source>
</evidence>
<comment type="caution">
    <text evidence="5">The sequence shown here is derived from an EMBL/GenBank/DDBJ whole genome shotgun (WGS) entry which is preliminary data.</text>
</comment>
<accession>A0AAV2H3M2</accession>
<feature type="transmembrane region" description="Helical" evidence="1">
    <location>
        <begin position="625"/>
        <end position="647"/>
    </location>
</feature>
<reference evidence="5 6" key="1">
    <citation type="submission" date="2024-04" db="EMBL/GenBank/DDBJ databases">
        <authorList>
            <consortium name="Genoscope - CEA"/>
            <person name="William W."/>
        </authorList>
    </citation>
    <scope>NUCLEOTIDE SEQUENCE [LARGE SCALE GENOMIC DNA]</scope>
</reference>
<feature type="domain" description="LolA-like" evidence="3">
    <location>
        <begin position="248"/>
        <end position="467"/>
    </location>
</feature>
<evidence type="ECO:0000259" key="4">
    <source>
        <dbReference type="Pfam" id="PF25899"/>
    </source>
</evidence>
<keyword evidence="6" id="KW-1185">Reference proteome</keyword>
<dbReference type="AlphaFoldDB" id="A0AAV2H3M2"/>
<keyword evidence="1" id="KW-0812">Transmembrane</keyword>
<dbReference type="InterPro" id="IPR058831">
    <property type="entry name" value="LolA-like_dom_2nd"/>
</dbReference>
<dbReference type="PANTHER" id="PTHR36902">
    <property type="entry name" value="ENRICHED IN SURFACE-LABELED PROTEOME PROTEIN 9"/>
    <property type="match status" value="1"/>
</dbReference>
<feature type="domain" description="DUF7959" evidence="4">
    <location>
        <begin position="516"/>
        <end position="593"/>
    </location>
</feature>
<dbReference type="Pfam" id="PF25898">
    <property type="entry name" value="LolA_2nd_metazoa"/>
    <property type="match status" value="1"/>
</dbReference>
<dbReference type="EMBL" id="CAXITT010000029">
    <property type="protein sequence ID" value="CAL1528241.1"/>
    <property type="molecule type" value="Genomic_DNA"/>
</dbReference>
<proteinExistence type="predicted"/>
<dbReference type="Proteomes" id="UP001497497">
    <property type="component" value="Unassembled WGS sequence"/>
</dbReference>
<keyword evidence="2" id="KW-0732">Signal</keyword>
<keyword evidence="1" id="KW-0472">Membrane</keyword>
<dbReference type="PANTHER" id="PTHR36902:SF1">
    <property type="entry name" value="ENRICHED IN SURFACE-LABELED PROTEOME PROTEIN 9"/>
    <property type="match status" value="1"/>
</dbReference>
<evidence type="ECO:0000259" key="3">
    <source>
        <dbReference type="Pfam" id="PF25898"/>
    </source>
</evidence>
<evidence type="ECO:0000313" key="5">
    <source>
        <dbReference type="EMBL" id="CAL1528241.1"/>
    </source>
</evidence>
<evidence type="ECO:0000256" key="2">
    <source>
        <dbReference type="SAM" id="SignalP"/>
    </source>
</evidence>
<name>A0AAV2H3M2_LYMST</name>
<organism evidence="5 6">
    <name type="scientific">Lymnaea stagnalis</name>
    <name type="common">Great pond snail</name>
    <name type="synonym">Helix stagnalis</name>
    <dbReference type="NCBI Taxonomy" id="6523"/>
    <lineage>
        <taxon>Eukaryota</taxon>
        <taxon>Metazoa</taxon>
        <taxon>Spiralia</taxon>
        <taxon>Lophotrochozoa</taxon>
        <taxon>Mollusca</taxon>
        <taxon>Gastropoda</taxon>
        <taxon>Heterobranchia</taxon>
        <taxon>Euthyneura</taxon>
        <taxon>Panpulmonata</taxon>
        <taxon>Hygrophila</taxon>
        <taxon>Lymnaeoidea</taxon>
        <taxon>Lymnaeidae</taxon>
        <taxon>Lymnaea</taxon>
    </lineage>
</organism>
<keyword evidence="1" id="KW-1133">Transmembrane helix</keyword>
<evidence type="ECO:0000256" key="1">
    <source>
        <dbReference type="SAM" id="Phobius"/>
    </source>
</evidence>
<dbReference type="Pfam" id="PF25899">
    <property type="entry name" value="DUF7959"/>
    <property type="match status" value="1"/>
</dbReference>
<gene>
    <name evidence="5" type="ORF">GSLYS_00002411001</name>
</gene>
<dbReference type="InterPro" id="IPR058265">
    <property type="entry name" value="DUF7959"/>
</dbReference>
<evidence type="ECO:0008006" key="7">
    <source>
        <dbReference type="Google" id="ProtNLM"/>
    </source>
</evidence>
<feature type="signal peptide" evidence="2">
    <location>
        <begin position="1"/>
        <end position="18"/>
    </location>
</feature>
<protein>
    <recommendedName>
        <fullName evidence="7">Transmembrane protein</fullName>
    </recommendedName>
</protein>
<sequence length="664" mass="74929">MKCLLLLVLLAMVSVTNAAYNFGFCDQNIGQINSTGFRQQRPVFFDNFYVFMERKETTLSVSFSELYYSQAGGLVYANQLSSAGQNQMWVDTQFDEIMIAPLDPNALCTDTPFQGSDMYTFLRAQVNNGSVILNNPYILFGWDASVIQNISYLGESSSRGIATQQWITCEYFTADDTTMVKTWDIVDSSQFRMPVVSDTDAEYAPVLPISTSVMYLQYINNTYVQTLTKIDYTHFARIDQTDRHFEIPPDMLCAKKPNSQKPLPVIPDYFKFKAEQVTFSNYGTASQSAASLVYTKVEYRKIMGIYIQDYVTTPVGRNSAVDKSYQRVVDDYNTGITYSLDLSTGFCQVTPISQYHLDTYDLGNGMVRMRSSDEFFDLDNEKYQYMGIHKVRGIDCDTWSTFMTDNKPDHNQNTQYTWYFANPDWMMNNGYYKPWSMPVMLEYQQPSANQKDVTYVQFHVYEFSTTPKKDFPNLANCFLPNQTLNIEIYFKGRFDVYYAKDPGDFQQNFMGAFVAATQLPSPLRLTDIDFQPANNNQIVVRFKLLEQLNVKGDVGTKPDKTPSQTILKNLKQKVDAGQFFIDVGTDGKVTLYAIPGSANVIPSVDKFASTGSYTAGSSGFSAGSMAGIGIGMVVLGVVIGILVVFLVKKFRRTGDDTIAMSTSS</sequence>